<keyword evidence="2" id="KW-1133">Transmembrane helix</keyword>
<proteinExistence type="predicted"/>
<feature type="compositionally biased region" description="Basic and acidic residues" evidence="1">
    <location>
        <begin position="112"/>
        <end position="121"/>
    </location>
</feature>
<feature type="transmembrane region" description="Helical" evidence="2">
    <location>
        <begin position="37"/>
        <end position="58"/>
    </location>
</feature>
<protein>
    <submittedName>
        <fullName evidence="3">Uncharacterized protein</fullName>
    </submittedName>
</protein>
<feature type="compositionally biased region" description="Low complexity" evidence="1">
    <location>
        <begin position="101"/>
        <end position="110"/>
    </location>
</feature>
<sequence length="121" mass="13250">MFWSVISRLPQGLGPNPIDDPLIPPFEGDPNTVTPGVAGFFAIFFVAVASIFVIVDMARRIRRVRYRGEVRERLEAERLAAEQGESSESGEHDVAPEGGDVDAAPASDDSAPVERRVDREE</sequence>
<dbReference type="RefSeq" id="WP_130484649.1">
    <property type="nucleotide sequence ID" value="NZ_SGWW01000001.1"/>
</dbReference>
<accession>A0A4Q7LX56</accession>
<keyword evidence="2" id="KW-0812">Transmembrane</keyword>
<dbReference type="Proteomes" id="UP000293519">
    <property type="component" value="Unassembled WGS sequence"/>
</dbReference>
<dbReference type="AlphaFoldDB" id="A0A4Q7LX56"/>
<organism evidence="3 4">
    <name type="scientific">Microcella putealis</name>
    <dbReference type="NCBI Taxonomy" id="337005"/>
    <lineage>
        <taxon>Bacteria</taxon>
        <taxon>Bacillati</taxon>
        <taxon>Actinomycetota</taxon>
        <taxon>Actinomycetes</taxon>
        <taxon>Micrococcales</taxon>
        <taxon>Microbacteriaceae</taxon>
        <taxon>Microcella</taxon>
    </lineage>
</organism>
<gene>
    <name evidence="3" type="ORF">EV141_0805</name>
</gene>
<evidence type="ECO:0000313" key="3">
    <source>
        <dbReference type="EMBL" id="RZS59576.1"/>
    </source>
</evidence>
<keyword evidence="4" id="KW-1185">Reference proteome</keyword>
<name>A0A4Q7LX56_9MICO</name>
<evidence type="ECO:0000256" key="1">
    <source>
        <dbReference type="SAM" id="MobiDB-lite"/>
    </source>
</evidence>
<dbReference type="OrthoDB" id="5126246at2"/>
<reference evidence="3 4" key="1">
    <citation type="journal article" date="2015" name="Stand. Genomic Sci.">
        <title>Genomic Encyclopedia of Bacterial and Archaeal Type Strains, Phase III: the genomes of soil and plant-associated and newly described type strains.</title>
        <authorList>
            <person name="Whitman W.B."/>
            <person name="Woyke T."/>
            <person name="Klenk H.P."/>
            <person name="Zhou Y."/>
            <person name="Lilburn T.G."/>
            <person name="Beck B.J."/>
            <person name="De Vos P."/>
            <person name="Vandamme P."/>
            <person name="Eisen J.A."/>
            <person name="Garrity G."/>
            <person name="Hugenholtz P."/>
            <person name="Kyrpides N.C."/>
        </authorList>
    </citation>
    <scope>NUCLEOTIDE SEQUENCE [LARGE SCALE GENOMIC DNA]</scope>
    <source>
        <strain evidence="3 4">CV2</strain>
    </source>
</reference>
<keyword evidence="2" id="KW-0472">Membrane</keyword>
<evidence type="ECO:0000256" key="2">
    <source>
        <dbReference type="SAM" id="Phobius"/>
    </source>
</evidence>
<evidence type="ECO:0000313" key="4">
    <source>
        <dbReference type="Proteomes" id="UP000293519"/>
    </source>
</evidence>
<dbReference type="EMBL" id="SGWW01000001">
    <property type="protein sequence ID" value="RZS59576.1"/>
    <property type="molecule type" value="Genomic_DNA"/>
</dbReference>
<comment type="caution">
    <text evidence="3">The sequence shown here is derived from an EMBL/GenBank/DDBJ whole genome shotgun (WGS) entry which is preliminary data.</text>
</comment>
<feature type="region of interest" description="Disordered" evidence="1">
    <location>
        <begin position="77"/>
        <end position="121"/>
    </location>
</feature>